<dbReference type="RefSeq" id="WP_010978282.1">
    <property type="nucleotide sequence ID" value="NZ_AP031374.1"/>
</dbReference>
<dbReference type="KEGG" id="soh:D1869_01220"/>
<dbReference type="EMBL" id="CP045484">
    <property type="protein sequence ID" value="QGR15958.1"/>
    <property type="molecule type" value="Genomic_DNA"/>
</dbReference>
<evidence type="ECO:0000313" key="3">
    <source>
        <dbReference type="EMBL" id="QGR15958.1"/>
    </source>
</evidence>
<dbReference type="AlphaFoldDB" id="A0A650CDW4"/>
<keyword evidence="2" id="KW-0540">Nuclease</keyword>
<dbReference type="Proteomes" id="UP000427373">
    <property type="component" value="Chromosome"/>
</dbReference>
<dbReference type="GeneID" id="1458236"/>
<sequence length="92" mass="10685">MNEDIDMLIIANDLKQRGRKSIISGKFIFINMANEYEYVVYPVNENKTLSVKELEEFVDFSNRIKKKGVIAIVDKYGDVTYYLLSEINLGKK</sequence>
<dbReference type="Pfam" id="PF01974">
    <property type="entry name" value="tRNA_int_endo"/>
    <property type="match status" value="1"/>
</dbReference>
<dbReference type="InterPro" id="IPR036167">
    <property type="entry name" value="tRNA_intron_Endo_cat-like_sf"/>
</dbReference>
<keyword evidence="2" id="KW-0456">Lyase</keyword>
<dbReference type="EC" id="4.6.1.16" evidence="2"/>
<dbReference type="InterPro" id="IPR006677">
    <property type="entry name" value="tRNA_intron_Endonuc_cat-like"/>
</dbReference>
<dbReference type="Gene3D" id="3.40.1350.10">
    <property type="match status" value="1"/>
</dbReference>
<evidence type="ECO:0000313" key="2">
    <source>
        <dbReference type="EMBL" id="MBB5253124.1"/>
    </source>
</evidence>
<proteinExistence type="predicted"/>
<dbReference type="NCBIfam" id="NF007086">
    <property type="entry name" value="PRK09539.1-3"/>
    <property type="match status" value="1"/>
</dbReference>
<dbReference type="EMBL" id="JACHFY010000003">
    <property type="protein sequence ID" value="MBB5253124.1"/>
    <property type="molecule type" value="Genomic_DNA"/>
</dbReference>
<dbReference type="SUPFAM" id="SSF53032">
    <property type="entry name" value="tRNA-intron endonuclease catalytic domain-like"/>
    <property type="match status" value="1"/>
</dbReference>
<dbReference type="InterPro" id="IPR011856">
    <property type="entry name" value="tRNA_endonuc-like_dom_sf"/>
</dbReference>
<dbReference type="OrthoDB" id="46045at2157"/>
<gene>
    <name evidence="3" type="ORF">D1869_01220</name>
    <name evidence="2" type="ORF">HNQ62_000866</name>
</gene>
<dbReference type="Proteomes" id="UP000582213">
    <property type="component" value="Unassembled WGS sequence"/>
</dbReference>
<evidence type="ECO:0000259" key="1">
    <source>
        <dbReference type="Pfam" id="PF01974"/>
    </source>
</evidence>
<keyword evidence="2" id="KW-0378">Hydrolase</keyword>
<protein>
    <submittedName>
        <fullName evidence="3">Ribonuclease BN</fullName>
    </submittedName>
    <submittedName>
        <fullName evidence="2">tRNA-intron endonuclease</fullName>
        <ecNumber evidence="2">4.6.1.16</ecNumber>
    </submittedName>
</protein>
<dbReference type="GO" id="GO:0006388">
    <property type="term" value="P:tRNA splicing, via endonucleolytic cleavage and ligation"/>
    <property type="evidence" value="ECO:0007669"/>
    <property type="project" value="InterPro"/>
</dbReference>
<dbReference type="GO" id="GO:0003676">
    <property type="term" value="F:nucleic acid binding"/>
    <property type="evidence" value="ECO:0007669"/>
    <property type="project" value="InterPro"/>
</dbReference>
<feature type="domain" description="tRNA intron endonuclease catalytic" evidence="1">
    <location>
        <begin position="31"/>
        <end position="81"/>
    </location>
</feature>
<keyword evidence="2" id="KW-0255">Endonuclease</keyword>
<reference evidence="3 4" key="1">
    <citation type="submission" date="2019-10" db="EMBL/GenBank/DDBJ databases">
        <title>Genome Sequences from Six Type Strain Members of the Archaeal Family Sulfolobaceae: Acidianus ambivalens, Acidianus infernus, Metallosphaera prunae, Stygiolobus azoricus, Sulfolobus metallicus, and Sulfurisphaera ohwakuensis.</title>
        <authorList>
            <person name="Counts J.A."/>
            <person name="Kelly R.M."/>
        </authorList>
    </citation>
    <scope>NUCLEOTIDE SEQUENCE [LARGE SCALE GENOMIC DNA]</scope>
    <source>
        <strain evidence="3 4">TA-1</strain>
    </source>
</reference>
<name>A0A650CDW4_SULOH</name>
<accession>A0A650CDW4</accession>
<evidence type="ECO:0000313" key="5">
    <source>
        <dbReference type="Proteomes" id="UP000582213"/>
    </source>
</evidence>
<keyword evidence="4" id="KW-1185">Reference proteome</keyword>
<dbReference type="GO" id="GO:0000213">
    <property type="term" value="F:tRNA-intron lyase activity"/>
    <property type="evidence" value="ECO:0007669"/>
    <property type="project" value="UniProtKB-EC"/>
</dbReference>
<organism evidence="3 4">
    <name type="scientific">Sulfurisphaera ohwakuensis</name>
    <dbReference type="NCBI Taxonomy" id="69656"/>
    <lineage>
        <taxon>Archaea</taxon>
        <taxon>Thermoproteota</taxon>
        <taxon>Thermoprotei</taxon>
        <taxon>Sulfolobales</taxon>
        <taxon>Sulfolobaceae</taxon>
        <taxon>Sulfurisphaera</taxon>
    </lineage>
</organism>
<evidence type="ECO:0000313" key="4">
    <source>
        <dbReference type="Proteomes" id="UP000427373"/>
    </source>
</evidence>
<reference evidence="2 5" key="2">
    <citation type="submission" date="2020-08" db="EMBL/GenBank/DDBJ databases">
        <title>Genomic Encyclopedia of Type Strains, Phase IV (KMG-IV): sequencing the most valuable type-strain genomes for metagenomic binning, comparative biology and taxonomic classification.</title>
        <authorList>
            <person name="Goeker M."/>
        </authorList>
    </citation>
    <scope>NUCLEOTIDE SEQUENCE [LARGE SCALE GENOMIC DNA]</scope>
    <source>
        <strain evidence="2 5">DSM 12421</strain>
    </source>
</reference>